<evidence type="ECO:0000313" key="3">
    <source>
        <dbReference type="EMBL" id="EEX21087.1"/>
    </source>
</evidence>
<dbReference type="eggNOG" id="COG4260">
    <property type="taxonomic scope" value="Bacteria"/>
</dbReference>
<dbReference type="AlphaFoldDB" id="C9L9V0"/>
<gene>
    <name evidence="3" type="ORF">BLAHAN_06190</name>
</gene>
<name>C9L9V0_BLAHA</name>
<dbReference type="CDD" id="cd03408">
    <property type="entry name" value="SPFH_like_u1"/>
    <property type="match status" value="1"/>
</dbReference>
<feature type="domain" description="SPFH" evidence="1">
    <location>
        <begin position="41"/>
        <end position="237"/>
    </location>
</feature>
<evidence type="ECO:0000259" key="2">
    <source>
        <dbReference type="Pfam" id="PF14237"/>
    </source>
</evidence>
<dbReference type="KEGG" id="bhan:CGC63_11945"/>
<dbReference type="InterPro" id="IPR025640">
    <property type="entry name" value="GYF_2"/>
</dbReference>
<accession>C9L9V0</accession>
<sequence>MALFNRSNRKGGFMDEIRCDEPSYLIWKWHPSGSQVGANNRENAIRWGSSLRVKDGEVAVFVYKQKDGTMQDFIVGPFDQTIKTANFPVLASIVGLAYEGGTAFQAEVYFINLARIIQVKFGVPYFDVYDPRFADFGVPVAVRGTISFGIADYREFIKLHRLSTFNLDDFQKQIRDAVNRYVKDVVANAPAAHDIPVVQIENKTALINDVVEYDLSERLKETFGVVVSGIDIGAIEIDKSSDGYRQLMSVTKDLAGATAKAEAEARIRDIHAKQRIEAEHYEGTLRIQREEGQYAQHKQTQTANLGAFQVEKQAEVGVAGANALGQMGANGAGNVNFGGGDGTGFNMAAMMASMAVGGAVGQNIAGAMNNMMGGINQQTVPGAVPPPIPTVAYHVAINGQAAGPFNISVLAQMATSGQLTADSLVWKNGMAQWVKAGTVDELQGIFITIPPIPEK</sequence>
<dbReference type="Pfam" id="PF14237">
    <property type="entry name" value="GYF_2"/>
    <property type="match status" value="1"/>
</dbReference>
<keyword evidence="4" id="KW-1185">Reference proteome</keyword>
<dbReference type="InterPro" id="IPR033880">
    <property type="entry name" value="SPFH_YdjI"/>
</dbReference>
<proteinExistence type="predicted"/>
<dbReference type="RefSeq" id="WP_003022449.1">
    <property type="nucleotide sequence ID" value="NZ_CP022413.2"/>
</dbReference>
<evidence type="ECO:0000313" key="4">
    <source>
        <dbReference type="Proteomes" id="UP000003755"/>
    </source>
</evidence>
<dbReference type="Proteomes" id="UP000003755">
    <property type="component" value="Unassembled WGS sequence"/>
</dbReference>
<feature type="domain" description="GYF" evidence="2">
    <location>
        <begin position="393"/>
        <end position="442"/>
    </location>
</feature>
<dbReference type="HOGENOM" id="CLU_579706_0_0_9"/>
<evidence type="ECO:0000259" key="1">
    <source>
        <dbReference type="Pfam" id="PF13421"/>
    </source>
</evidence>
<organism evidence="3 4">
    <name type="scientific">Blautia hansenii DSM 20583</name>
    <dbReference type="NCBI Taxonomy" id="537007"/>
    <lineage>
        <taxon>Bacteria</taxon>
        <taxon>Bacillati</taxon>
        <taxon>Bacillota</taxon>
        <taxon>Clostridia</taxon>
        <taxon>Lachnospirales</taxon>
        <taxon>Lachnospiraceae</taxon>
        <taxon>Blautia</taxon>
    </lineage>
</organism>
<reference evidence="3" key="1">
    <citation type="submission" date="2009-09" db="EMBL/GenBank/DDBJ databases">
        <authorList>
            <person name="Weinstock G."/>
            <person name="Sodergren E."/>
            <person name="Clifton S."/>
            <person name="Fulton L."/>
            <person name="Fulton B."/>
            <person name="Courtney L."/>
            <person name="Fronick C."/>
            <person name="Harrison M."/>
            <person name="Strong C."/>
            <person name="Farmer C."/>
            <person name="Delahaunty K."/>
            <person name="Markovic C."/>
            <person name="Hall O."/>
            <person name="Minx P."/>
            <person name="Tomlinson C."/>
            <person name="Mitreva M."/>
            <person name="Nelson J."/>
            <person name="Hou S."/>
            <person name="Wollam A."/>
            <person name="Pepin K.H."/>
            <person name="Johnson M."/>
            <person name="Bhonagiri V."/>
            <person name="Nash W.E."/>
            <person name="Warren W."/>
            <person name="Chinwalla A."/>
            <person name="Mardis E.R."/>
            <person name="Wilson R.K."/>
        </authorList>
    </citation>
    <scope>NUCLEOTIDE SEQUENCE [LARGE SCALE GENOMIC DNA]</scope>
    <source>
        <strain evidence="3">DSM 20583</strain>
    </source>
</reference>
<comment type="caution">
    <text evidence="3">The sequence shown here is derived from an EMBL/GenBank/DDBJ whole genome shotgun (WGS) entry which is preliminary data.</text>
</comment>
<dbReference type="EMBL" id="ABYU02000029">
    <property type="protein sequence ID" value="EEX21087.1"/>
    <property type="molecule type" value="Genomic_DNA"/>
</dbReference>
<evidence type="ECO:0008006" key="5">
    <source>
        <dbReference type="Google" id="ProtNLM"/>
    </source>
</evidence>
<dbReference type="Pfam" id="PF13421">
    <property type="entry name" value="Band_7_1"/>
    <property type="match status" value="1"/>
</dbReference>
<dbReference type="STRING" id="537007.BLAHAN_06190"/>
<protein>
    <recommendedName>
        <fullName evidence="5">Virion core protein (Lumpy skin disease virus)</fullName>
    </recommendedName>
</protein>